<evidence type="ECO:0000313" key="4">
    <source>
        <dbReference type="Proteomes" id="UP000319817"/>
    </source>
</evidence>
<dbReference type="Proteomes" id="UP000319817">
    <property type="component" value="Chromosome"/>
</dbReference>
<reference evidence="3 4" key="1">
    <citation type="submission" date="2019-02" db="EMBL/GenBank/DDBJ databases">
        <title>Deep-cultivation of Planctomycetes and their phenomic and genomic characterization uncovers novel biology.</title>
        <authorList>
            <person name="Wiegand S."/>
            <person name="Jogler M."/>
            <person name="Boedeker C."/>
            <person name="Pinto D."/>
            <person name="Vollmers J."/>
            <person name="Rivas-Marin E."/>
            <person name="Kohn T."/>
            <person name="Peeters S.H."/>
            <person name="Heuer A."/>
            <person name="Rast P."/>
            <person name="Oberbeckmann S."/>
            <person name="Bunk B."/>
            <person name="Jeske O."/>
            <person name="Meyerdierks A."/>
            <person name="Storesund J.E."/>
            <person name="Kallscheuer N."/>
            <person name="Luecker S."/>
            <person name="Lage O.M."/>
            <person name="Pohl T."/>
            <person name="Merkel B.J."/>
            <person name="Hornburger P."/>
            <person name="Mueller R.-W."/>
            <person name="Bruemmer F."/>
            <person name="Labrenz M."/>
            <person name="Spormann A.M."/>
            <person name="Op den Camp H."/>
            <person name="Overmann J."/>
            <person name="Amann R."/>
            <person name="Jetten M.S.M."/>
            <person name="Mascher T."/>
            <person name="Medema M.H."/>
            <person name="Devos D.P."/>
            <person name="Kaster A.-K."/>
            <person name="Ovreas L."/>
            <person name="Rohde M."/>
            <person name="Galperin M.Y."/>
            <person name="Jogler C."/>
        </authorList>
    </citation>
    <scope>NUCLEOTIDE SEQUENCE [LARGE SCALE GENOMIC DNA]</scope>
    <source>
        <strain evidence="3 4">K23_9</strain>
    </source>
</reference>
<organism evidence="3 4">
    <name type="scientific">Stieleria marina</name>
    <dbReference type="NCBI Taxonomy" id="1930275"/>
    <lineage>
        <taxon>Bacteria</taxon>
        <taxon>Pseudomonadati</taxon>
        <taxon>Planctomycetota</taxon>
        <taxon>Planctomycetia</taxon>
        <taxon>Pirellulales</taxon>
        <taxon>Pirellulaceae</taxon>
        <taxon>Stieleria</taxon>
    </lineage>
</organism>
<dbReference type="Pfam" id="PF01408">
    <property type="entry name" value="GFO_IDH_MocA"/>
    <property type="match status" value="1"/>
</dbReference>
<dbReference type="PANTHER" id="PTHR43818">
    <property type="entry name" value="BCDNA.GH03377"/>
    <property type="match status" value="1"/>
</dbReference>
<keyword evidence="1" id="KW-0732">Signal</keyword>
<protein>
    <submittedName>
        <fullName evidence="3">Oxidoreductase family, NAD-binding Rossmann fold</fullName>
    </submittedName>
</protein>
<dbReference type="RefSeq" id="WP_145418882.1">
    <property type="nucleotide sequence ID" value="NZ_CP036526.1"/>
</dbReference>
<dbReference type="Gene3D" id="3.30.360.10">
    <property type="entry name" value="Dihydrodipicolinate Reductase, domain 2"/>
    <property type="match status" value="1"/>
</dbReference>
<dbReference type="InterPro" id="IPR000683">
    <property type="entry name" value="Gfo/Idh/MocA-like_OxRdtase_N"/>
</dbReference>
<keyword evidence="4" id="KW-1185">Reference proteome</keyword>
<sequence precursor="true">MRFTLLLIVLCTSPCWAADDVNPGDSDTLRIGVIGLDTSHVTAFTKAFNTKPTAPEMQNCRVVAAYPYGSRDIESSSSRIPRYTEAMKTLGVEICDSIDALLGKVDCVLLETNDGKMHLDQAMLVFKAGKPVFIDKPAGAKLSEVVAIFRAADNYKVPMFSSSSLRYGTAVGSIRNGQIGDVLGASTHSPCSLEPSHSRLYWYGIHGVELLFTSLGSGCESVSMTTSEGTDLAVGHWSGGRIGTFRGIRIGKASYGGIAYGSKGIADLGKYDGYKPLVVEIAKFFRTGKAPIDPKETLNLYAFMAAAELSAQNGGEVVQIADVMKAAEQEADGLLSAIAK</sequence>
<dbReference type="InterPro" id="IPR050463">
    <property type="entry name" value="Gfo/Idh/MocA_oxidrdct_glycsds"/>
</dbReference>
<dbReference type="OrthoDB" id="128220at2"/>
<gene>
    <name evidence="3" type="ORF">K239x_30930</name>
</gene>
<proteinExistence type="predicted"/>
<evidence type="ECO:0000259" key="2">
    <source>
        <dbReference type="Pfam" id="PF01408"/>
    </source>
</evidence>
<dbReference type="SUPFAM" id="SSF51735">
    <property type="entry name" value="NAD(P)-binding Rossmann-fold domains"/>
    <property type="match status" value="1"/>
</dbReference>
<dbReference type="GO" id="GO:0000166">
    <property type="term" value="F:nucleotide binding"/>
    <property type="evidence" value="ECO:0007669"/>
    <property type="project" value="InterPro"/>
</dbReference>
<name>A0A517NVG1_9BACT</name>
<evidence type="ECO:0000313" key="3">
    <source>
        <dbReference type="EMBL" id="QDT11099.1"/>
    </source>
</evidence>
<dbReference type="AlphaFoldDB" id="A0A517NVG1"/>
<feature type="chain" id="PRO_5022033804" evidence="1">
    <location>
        <begin position="18"/>
        <end position="340"/>
    </location>
</feature>
<dbReference type="Gene3D" id="3.40.50.720">
    <property type="entry name" value="NAD(P)-binding Rossmann-like Domain"/>
    <property type="match status" value="1"/>
</dbReference>
<dbReference type="PANTHER" id="PTHR43818:SF9">
    <property type="entry name" value="HYPOTHETICAL OXIDOREDUCTASE"/>
    <property type="match status" value="1"/>
</dbReference>
<feature type="domain" description="Gfo/Idh/MocA-like oxidoreductase N-terminal" evidence="2">
    <location>
        <begin position="30"/>
        <end position="157"/>
    </location>
</feature>
<feature type="signal peptide" evidence="1">
    <location>
        <begin position="1"/>
        <end position="17"/>
    </location>
</feature>
<evidence type="ECO:0000256" key="1">
    <source>
        <dbReference type="SAM" id="SignalP"/>
    </source>
</evidence>
<accession>A0A517NVG1</accession>
<dbReference type="InterPro" id="IPR036291">
    <property type="entry name" value="NAD(P)-bd_dom_sf"/>
</dbReference>
<dbReference type="EMBL" id="CP036526">
    <property type="protein sequence ID" value="QDT11099.1"/>
    <property type="molecule type" value="Genomic_DNA"/>
</dbReference>